<evidence type="ECO:0000256" key="6">
    <source>
        <dbReference type="ARBA" id="ARBA00022989"/>
    </source>
</evidence>
<protein>
    <recommendedName>
        <fullName evidence="9">TRAP transporter small permease protein</fullName>
    </recommendedName>
</protein>
<evidence type="ECO:0000313" key="11">
    <source>
        <dbReference type="EMBL" id="MDR7305738.1"/>
    </source>
</evidence>
<feature type="transmembrane region" description="Helical" evidence="9">
    <location>
        <begin position="128"/>
        <end position="149"/>
    </location>
</feature>
<comment type="function">
    <text evidence="9">Part of the tripartite ATP-independent periplasmic (TRAP) transport system.</text>
</comment>
<evidence type="ECO:0000256" key="1">
    <source>
        <dbReference type="ARBA" id="ARBA00004429"/>
    </source>
</evidence>
<reference evidence="11 12" key="1">
    <citation type="submission" date="2023-07" db="EMBL/GenBank/DDBJ databases">
        <title>Sorghum-associated microbial communities from plants grown in Nebraska, USA.</title>
        <authorList>
            <person name="Schachtman D."/>
        </authorList>
    </citation>
    <scope>NUCLEOTIDE SEQUENCE [LARGE SCALE GENOMIC DNA]</scope>
    <source>
        <strain evidence="11 12">BE308</strain>
    </source>
</reference>
<evidence type="ECO:0000256" key="7">
    <source>
        <dbReference type="ARBA" id="ARBA00023136"/>
    </source>
</evidence>
<evidence type="ECO:0000256" key="8">
    <source>
        <dbReference type="ARBA" id="ARBA00038436"/>
    </source>
</evidence>
<dbReference type="EMBL" id="JAVDXO010000002">
    <property type="protein sequence ID" value="MDR7305738.1"/>
    <property type="molecule type" value="Genomic_DNA"/>
</dbReference>
<dbReference type="PANTHER" id="PTHR35011">
    <property type="entry name" value="2,3-DIKETO-L-GULONATE TRAP TRANSPORTER SMALL PERMEASE PROTEIN YIAM"/>
    <property type="match status" value="1"/>
</dbReference>
<evidence type="ECO:0000256" key="2">
    <source>
        <dbReference type="ARBA" id="ARBA00022448"/>
    </source>
</evidence>
<dbReference type="Proteomes" id="UP001268089">
    <property type="component" value="Unassembled WGS sequence"/>
</dbReference>
<feature type="transmembrane region" description="Helical" evidence="9">
    <location>
        <begin position="87"/>
        <end position="108"/>
    </location>
</feature>
<feature type="transmembrane region" description="Helical" evidence="9">
    <location>
        <begin position="48"/>
        <end position="66"/>
    </location>
</feature>
<sequence length="172" mass="19290">MVKKIIDGYCQVIGYLIAAALAVMVVLVFGNVFMRYAFNSGFTVSEELSRWLFVWVTFMGAVIALRDNAHLGTDMLVSKFGPKGKRVFMGISLVLMLVCLWLIFKGTYDQFMVNKDSESPVMEVSMGWFYAGGMVFSLLSFPILALELFRLLTGQIADQDLMLIQESEEAAH</sequence>
<keyword evidence="3" id="KW-1003">Cell membrane</keyword>
<keyword evidence="7 9" id="KW-0472">Membrane</keyword>
<dbReference type="RefSeq" id="WP_310339986.1">
    <property type="nucleotide sequence ID" value="NZ_JAVDXO010000002.1"/>
</dbReference>
<feature type="domain" description="Tripartite ATP-independent periplasmic transporters DctQ component" evidence="10">
    <location>
        <begin position="24"/>
        <end position="153"/>
    </location>
</feature>
<keyword evidence="6 9" id="KW-1133">Transmembrane helix</keyword>
<dbReference type="InterPro" id="IPR055348">
    <property type="entry name" value="DctQ"/>
</dbReference>
<keyword evidence="4 9" id="KW-0997">Cell inner membrane</keyword>
<evidence type="ECO:0000313" key="12">
    <source>
        <dbReference type="Proteomes" id="UP001268089"/>
    </source>
</evidence>
<dbReference type="Pfam" id="PF04290">
    <property type="entry name" value="DctQ"/>
    <property type="match status" value="1"/>
</dbReference>
<dbReference type="InterPro" id="IPR007387">
    <property type="entry name" value="TRAP_DctQ"/>
</dbReference>
<comment type="caution">
    <text evidence="11">The sequence shown here is derived from an EMBL/GenBank/DDBJ whole genome shotgun (WGS) entry which is preliminary data.</text>
</comment>
<keyword evidence="12" id="KW-1185">Reference proteome</keyword>
<evidence type="ECO:0000256" key="3">
    <source>
        <dbReference type="ARBA" id="ARBA00022475"/>
    </source>
</evidence>
<feature type="transmembrane region" description="Helical" evidence="9">
    <location>
        <begin position="12"/>
        <end position="36"/>
    </location>
</feature>
<keyword evidence="5 9" id="KW-0812">Transmembrane</keyword>
<proteinExistence type="inferred from homology"/>
<accession>A0ABU1ZJS9</accession>
<comment type="subcellular location">
    <subcellularLocation>
        <location evidence="1 9">Cell inner membrane</location>
        <topology evidence="1 9">Multi-pass membrane protein</topology>
    </subcellularLocation>
</comment>
<comment type="similarity">
    <text evidence="8 9">Belongs to the TRAP transporter small permease family.</text>
</comment>
<dbReference type="PANTHER" id="PTHR35011:SF2">
    <property type="entry name" value="2,3-DIKETO-L-GULONATE TRAP TRANSPORTER SMALL PERMEASE PROTEIN YIAM"/>
    <property type="match status" value="1"/>
</dbReference>
<evidence type="ECO:0000256" key="5">
    <source>
        <dbReference type="ARBA" id="ARBA00022692"/>
    </source>
</evidence>
<organism evidence="11 12">
    <name type="scientific">Rhodoferax saidenbachensis</name>
    <dbReference type="NCBI Taxonomy" id="1484693"/>
    <lineage>
        <taxon>Bacteria</taxon>
        <taxon>Pseudomonadati</taxon>
        <taxon>Pseudomonadota</taxon>
        <taxon>Betaproteobacteria</taxon>
        <taxon>Burkholderiales</taxon>
        <taxon>Comamonadaceae</taxon>
        <taxon>Rhodoferax</taxon>
    </lineage>
</organism>
<gene>
    <name evidence="11" type="ORF">J2X15_001016</name>
</gene>
<evidence type="ECO:0000256" key="4">
    <source>
        <dbReference type="ARBA" id="ARBA00022519"/>
    </source>
</evidence>
<keyword evidence="2 9" id="KW-0813">Transport</keyword>
<evidence type="ECO:0000259" key="10">
    <source>
        <dbReference type="Pfam" id="PF04290"/>
    </source>
</evidence>
<name>A0ABU1ZJS9_9BURK</name>
<evidence type="ECO:0000256" key="9">
    <source>
        <dbReference type="RuleBase" id="RU369079"/>
    </source>
</evidence>
<comment type="subunit">
    <text evidence="9">The complex comprises the extracytoplasmic solute receptor protein and the two transmembrane proteins.</text>
</comment>